<reference evidence="1 2" key="1">
    <citation type="submission" date="2017-11" db="EMBL/GenBank/DDBJ databases">
        <title>Escherichia coli CV839-15 Genome sequencing and assembly.</title>
        <authorList>
            <person name="Li Z."/>
            <person name="Song N."/>
            <person name="Li W."/>
            <person name="Philip H.R."/>
            <person name="Bu Z."/>
            <person name="Siguo L."/>
        </authorList>
    </citation>
    <scope>NUCLEOTIDE SEQUENCE [LARGE SCALE GENOMIC DNA]</scope>
    <source>
        <strain evidence="1 2">CV839-15</strain>
    </source>
</reference>
<dbReference type="Proteomes" id="UP000236551">
    <property type="component" value="Chromosome"/>
</dbReference>
<dbReference type="AlphaFoldDB" id="A0A066SVW8"/>
<gene>
    <name evidence="1" type="ORF">CV83915_03254</name>
</gene>
<organism evidence="1 2">
    <name type="scientific">Escherichia coli</name>
    <dbReference type="NCBI Taxonomy" id="562"/>
    <lineage>
        <taxon>Bacteria</taxon>
        <taxon>Pseudomonadati</taxon>
        <taxon>Pseudomonadota</taxon>
        <taxon>Gammaproteobacteria</taxon>
        <taxon>Enterobacterales</taxon>
        <taxon>Enterobacteriaceae</taxon>
        <taxon>Escherichia</taxon>
    </lineage>
</organism>
<name>A0A066SVW8_ECOLX</name>
<protein>
    <submittedName>
        <fullName evidence="1">Uncharacterized protein</fullName>
    </submittedName>
</protein>
<evidence type="ECO:0000313" key="2">
    <source>
        <dbReference type="Proteomes" id="UP000236551"/>
    </source>
</evidence>
<accession>A0A066SVW8</accession>
<dbReference type="EMBL" id="CP024978">
    <property type="protein sequence ID" value="ATZ33553.1"/>
    <property type="molecule type" value="Genomic_DNA"/>
</dbReference>
<proteinExistence type="predicted"/>
<evidence type="ECO:0000313" key="1">
    <source>
        <dbReference type="EMBL" id="ATZ33553.1"/>
    </source>
</evidence>
<dbReference type="OMA" id="AQTGPEY"/>
<sequence>MVEGVDNGFEGGTLFTQRLCAFGFVPDIRLFQLGVYFFQTLFLGVVVKDTP</sequence>